<protein>
    <recommendedName>
        <fullName evidence="3">STAS/SEC14 domain-containing protein</fullName>
    </recommendedName>
</protein>
<sequence>MAEVKYKIIKSGSTKILLREFHGKVQADDVVESFKYIFEKYIDEDFSGIVSDFSHAKFAMGISDFQKVLKYIKRTPAIYNFQLAIVVNTPQKTIFPIIAKTKLKRLNIKPFSTLSAALDWLD</sequence>
<keyword evidence="2" id="KW-1185">Reference proteome</keyword>
<evidence type="ECO:0008006" key="3">
    <source>
        <dbReference type="Google" id="ProtNLM"/>
    </source>
</evidence>
<organism evidence="1 2">
    <name type="scientific">Paralabilibaculum antarcticum</name>
    <dbReference type="NCBI Taxonomy" id="2912572"/>
    <lineage>
        <taxon>Bacteria</taxon>
        <taxon>Pseudomonadati</taxon>
        <taxon>Bacteroidota</taxon>
        <taxon>Bacteroidia</taxon>
        <taxon>Marinilabiliales</taxon>
        <taxon>Marinifilaceae</taxon>
        <taxon>Paralabilibaculum</taxon>
    </lineage>
</organism>
<comment type="caution">
    <text evidence="1">The sequence shown here is derived from an EMBL/GenBank/DDBJ whole genome shotgun (WGS) entry which is preliminary data.</text>
</comment>
<dbReference type="RefSeq" id="WP_275107788.1">
    <property type="nucleotide sequence ID" value="NZ_JAKJSC010000001.1"/>
</dbReference>
<accession>A0ABT5VMH1</accession>
<dbReference type="EMBL" id="JAKJSC010000001">
    <property type="protein sequence ID" value="MDE5416446.1"/>
    <property type="molecule type" value="Genomic_DNA"/>
</dbReference>
<gene>
    <name evidence="1" type="ORF">L3049_00400</name>
</gene>
<name>A0ABT5VMH1_9BACT</name>
<proteinExistence type="predicted"/>
<reference evidence="1 2" key="1">
    <citation type="submission" date="2022-01" db="EMBL/GenBank/DDBJ databases">
        <title>Labilibaculum sp. nov, a marine bacterium isolated from Antarctica.</title>
        <authorList>
            <person name="Dai W."/>
        </authorList>
    </citation>
    <scope>NUCLEOTIDE SEQUENCE [LARGE SCALE GENOMIC DNA]</scope>
    <source>
        <strain evidence="1 2">DW002</strain>
    </source>
</reference>
<evidence type="ECO:0000313" key="1">
    <source>
        <dbReference type="EMBL" id="MDE5416446.1"/>
    </source>
</evidence>
<evidence type="ECO:0000313" key="2">
    <source>
        <dbReference type="Proteomes" id="UP001528920"/>
    </source>
</evidence>
<dbReference type="Proteomes" id="UP001528920">
    <property type="component" value="Unassembled WGS sequence"/>
</dbReference>